<evidence type="ECO:0000256" key="1">
    <source>
        <dbReference type="SAM" id="Phobius"/>
    </source>
</evidence>
<keyword evidence="1" id="KW-1133">Transmembrane helix</keyword>
<name>B0PC70_9FIRM</name>
<gene>
    <name evidence="2" type="ORF">ANACOL_02380</name>
</gene>
<organism evidence="2 3">
    <name type="scientific">Anaerotruncus colihominis DSM 17241</name>
    <dbReference type="NCBI Taxonomy" id="445972"/>
    <lineage>
        <taxon>Bacteria</taxon>
        <taxon>Bacillati</taxon>
        <taxon>Bacillota</taxon>
        <taxon>Clostridia</taxon>
        <taxon>Eubacteriales</taxon>
        <taxon>Oscillospiraceae</taxon>
        <taxon>Anaerotruncus</taxon>
    </lineage>
</organism>
<protein>
    <recommendedName>
        <fullName evidence="4">Lipoprotein</fullName>
    </recommendedName>
</protein>
<keyword evidence="1" id="KW-0812">Transmembrane</keyword>
<reference evidence="2" key="1">
    <citation type="submission" date="2007-11" db="EMBL/GenBank/DDBJ databases">
        <authorList>
            <person name="Fulton L."/>
            <person name="Clifton S."/>
            <person name="Fulton B."/>
            <person name="Xu J."/>
            <person name="Minx P."/>
            <person name="Pepin K.H."/>
            <person name="Johnson M."/>
            <person name="Thiruvilangam P."/>
            <person name="Bhonagiri V."/>
            <person name="Nash W.E."/>
            <person name="Mardis E.R."/>
            <person name="Wilson R.K."/>
        </authorList>
    </citation>
    <scope>NUCLEOTIDE SEQUENCE [LARGE SCALE GENOMIC DNA]</scope>
    <source>
        <strain evidence="2">DSM 17241</strain>
    </source>
</reference>
<comment type="caution">
    <text evidence="2">The sequence shown here is derived from an EMBL/GenBank/DDBJ whole genome shotgun (WGS) entry which is preliminary data.</text>
</comment>
<reference evidence="2" key="2">
    <citation type="submission" date="2013-09" db="EMBL/GenBank/DDBJ databases">
        <title>Draft genome sequence of Anaerotruncus colihominis(DSM 17241).</title>
        <authorList>
            <person name="Sudarsanam P."/>
            <person name="Ley R."/>
            <person name="Guruge J."/>
            <person name="Turnbaugh P.J."/>
            <person name="Mahowald M."/>
            <person name="Liep D."/>
            <person name="Gordon J."/>
        </authorList>
    </citation>
    <scope>NUCLEOTIDE SEQUENCE</scope>
    <source>
        <strain evidence="2">DSM 17241</strain>
    </source>
</reference>
<keyword evidence="1" id="KW-0472">Membrane</keyword>
<sequence length="45" mass="5199">MTSTIRPEISFFILPLLLFMSVACFDASLLYPLFSCLSIIFYNLF</sequence>
<proteinExistence type="predicted"/>
<evidence type="ECO:0000313" key="3">
    <source>
        <dbReference type="Proteomes" id="UP000003803"/>
    </source>
</evidence>
<dbReference type="AlphaFoldDB" id="B0PC70"/>
<keyword evidence="3" id="KW-1185">Reference proteome</keyword>
<feature type="transmembrane region" description="Helical" evidence="1">
    <location>
        <begin position="12"/>
        <end position="42"/>
    </location>
</feature>
<dbReference type="Proteomes" id="UP000003803">
    <property type="component" value="Unassembled WGS sequence"/>
</dbReference>
<accession>B0PC70</accession>
<evidence type="ECO:0008006" key="4">
    <source>
        <dbReference type="Google" id="ProtNLM"/>
    </source>
</evidence>
<evidence type="ECO:0000313" key="2">
    <source>
        <dbReference type="EMBL" id="EDS10826.1"/>
    </source>
</evidence>
<dbReference type="PROSITE" id="PS51257">
    <property type="entry name" value="PROKAR_LIPOPROTEIN"/>
    <property type="match status" value="1"/>
</dbReference>
<dbReference type="HOGENOM" id="CLU_3195347_0_0_9"/>
<dbReference type="EMBL" id="ABGD02000019">
    <property type="protein sequence ID" value="EDS10826.1"/>
    <property type="molecule type" value="Genomic_DNA"/>
</dbReference>